<dbReference type="GO" id="GO:0003904">
    <property type="term" value="F:deoxyribodipyrimidine photo-lyase activity"/>
    <property type="evidence" value="ECO:0007669"/>
    <property type="project" value="UniProtKB-EC"/>
</dbReference>
<dbReference type="GO" id="GO:0003677">
    <property type="term" value="F:DNA binding"/>
    <property type="evidence" value="ECO:0007669"/>
    <property type="project" value="TreeGrafter"/>
</dbReference>
<evidence type="ECO:0000256" key="14">
    <source>
        <dbReference type="RuleBase" id="RU004182"/>
    </source>
</evidence>
<dbReference type="GO" id="GO:0000719">
    <property type="term" value="P:photoreactive repair"/>
    <property type="evidence" value="ECO:0007669"/>
    <property type="project" value="UniProtKB-ARBA"/>
</dbReference>
<dbReference type="GO" id="GO:0071949">
    <property type="term" value="F:FAD binding"/>
    <property type="evidence" value="ECO:0007669"/>
    <property type="project" value="TreeGrafter"/>
</dbReference>
<evidence type="ECO:0000256" key="7">
    <source>
        <dbReference type="ARBA" id="ARBA00022991"/>
    </source>
</evidence>
<dbReference type="InterPro" id="IPR018394">
    <property type="entry name" value="DNA_photolyase_1_CS_C"/>
</dbReference>
<evidence type="ECO:0000256" key="12">
    <source>
        <dbReference type="PIRSR" id="PIRSR602081-1"/>
    </source>
</evidence>
<dbReference type="Proteomes" id="UP001139333">
    <property type="component" value="Unassembled WGS sequence"/>
</dbReference>
<dbReference type="PROSITE" id="PS00394">
    <property type="entry name" value="DNA_PHOTOLYASES_1_1"/>
    <property type="match status" value="1"/>
</dbReference>
<dbReference type="InterPro" id="IPR002081">
    <property type="entry name" value="Cryptochrome/DNA_photolyase_1"/>
</dbReference>
<comment type="similarity">
    <text evidence="14">Belongs to the DNA photolyase family.</text>
</comment>
<evidence type="ECO:0000256" key="8">
    <source>
        <dbReference type="ARBA" id="ARBA00031671"/>
    </source>
</evidence>
<dbReference type="Gene3D" id="1.25.40.80">
    <property type="match status" value="1"/>
</dbReference>
<reference evidence="16" key="1">
    <citation type="submission" date="2022-01" db="EMBL/GenBank/DDBJ databases">
        <title>Whole genome-based taxonomy of the Shewanellaceae.</title>
        <authorList>
            <person name="Martin-Rodriguez A.J."/>
        </authorList>
    </citation>
    <scope>NUCLEOTIDE SEQUENCE</scope>
    <source>
        <strain evidence="16">DSM 16422</strain>
    </source>
</reference>
<evidence type="ECO:0000256" key="13">
    <source>
        <dbReference type="PIRSR" id="PIRSR602081-2"/>
    </source>
</evidence>
<comment type="cofactor">
    <cofactor evidence="12">
        <name>FAD</name>
        <dbReference type="ChEBI" id="CHEBI:57692"/>
    </cofactor>
    <text evidence="12">Binds 1 FAD per subunit.</text>
</comment>
<feature type="binding site" evidence="12">
    <location>
        <position position="225"/>
    </location>
    <ligand>
        <name>FAD</name>
        <dbReference type="ChEBI" id="CHEBI:57692"/>
    </ligand>
</feature>
<dbReference type="Pfam" id="PF03441">
    <property type="entry name" value="FAD_binding_7"/>
    <property type="match status" value="1"/>
</dbReference>
<dbReference type="SUPFAM" id="SSF48173">
    <property type="entry name" value="Cryptochrome/photolyase FAD-binding domain"/>
    <property type="match status" value="1"/>
</dbReference>
<feature type="binding site" evidence="12">
    <location>
        <begin position="377"/>
        <end position="379"/>
    </location>
    <ligand>
        <name>FAD</name>
        <dbReference type="ChEBI" id="CHEBI:57692"/>
    </ligand>
</feature>
<dbReference type="InterPro" id="IPR014729">
    <property type="entry name" value="Rossmann-like_a/b/a_fold"/>
</dbReference>
<dbReference type="PROSITE" id="PS00691">
    <property type="entry name" value="DNA_PHOTOLYASES_1_2"/>
    <property type="match status" value="1"/>
</dbReference>
<feature type="site" description="Electron transfer via tryptophanyl radical" evidence="13">
    <location>
        <position position="311"/>
    </location>
</feature>
<dbReference type="GO" id="GO:0009416">
    <property type="term" value="P:response to light stimulus"/>
    <property type="evidence" value="ECO:0007669"/>
    <property type="project" value="TreeGrafter"/>
</dbReference>
<keyword evidence="7 14" id="KW-0157">Chromophore</keyword>
<feature type="site" description="Electron transfer via tryptophanyl radical" evidence="13">
    <location>
        <position position="364"/>
    </location>
</feature>
<evidence type="ECO:0000259" key="15">
    <source>
        <dbReference type="PROSITE" id="PS51645"/>
    </source>
</evidence>
<keyword evidence="5 12" id="KW-0285">Flavoprotein</keyword>
<dbReference type="RefSeq" id="WP_248993981.1">
    <property type="nucleotide sequence ID" value="NZ_JAKIKP010000001.1"/>
</dbReference>
<evidence type="ECO:0000256" key="4">
    <source>
        <dbReference type="ARBA" id="ARBA00014046"/>
    </source>
</evidence>
<sequence>MQNSLIWFRQDLRIHDHPALVAACDYAKQHNSRVYAVYFVTPKQWKLHDVAAIQIDFIERHIQALSTQLAAIGIPLQVVNLADFDDILPWLNHYCAKQDIEAIFAAVEPEFNERQRDKKLIEAKLPLTLIEQDCLFPYGSVLNQSGQMYKVFTPFSKEWKKQAASKAITPLKAATFDKPISEPSIDAFVYDHVYQNKVSSEHWPVGEDAARKRLKDFAEFLMADYGAKRDFPALDATSKLSPYLAIGVLSARQCVTAILFYFPDALINDASPAKTWLNEIIWREFYRHLLVAFEHLSKAQNFNPLGQAIAWRNNQHEFEQWCQGQTGYPIVDAAMRQLNQTGWMHNRLRMVVASFLTKHLLIDWRWGEQYFRQQLIDGDLAANNGGWQWSAGTGCDAQPYFRVFNPMTQSSKFDADAHFIKQYVPEVANWPIKHIHQPHLHWQSNNDASTGLFSQNESILYPKPIVEHSAARLRAIEVLSALKKS</sequence>
<dbReference type="InterPro" id="IPR036155">
    <property type="entry name" value="Crypto/Photolyase_N_sf"/>
</dbReference>
<dbReference type="InterPro" id="IPR036134">
    <property type="entry name" value="Crypto/Photolyase_FAD-like_sf"/>
</dbReference>
<feature type="binding site" evidence="12">
    <location>
        <position position="276"/>
    </location>
    <ligand>
        <name>FAD</name>
        <dbReference type="ChEBI" id="CHEBI:57692"/>
    </ligand>
</feature>
<keyword evidence="6 12" id="KW-0274">FAD</keyword>
<gene>
    <name evidence="16" type="primary">phrB</name>
    <name evidence="16" type="ORF">L2672_01075</name>
</gene>
<dbReference type="InterPro" id="IPR005101">
    <property type="entry name" value="Cryptochr/Photolyase_FAD-bd"/>
</dbReference>
<keyword evidence="16" id="KW-0456">Lyase</keyword>
<comment type="function">
    <text evidence="10">Involved in repair of UV radiation-induced DNA damage. Catalyzes the light-dependent monomerization (300-600 nm) of cyclobutyl pyrimidine dimers (in cis-syn configuration), which are formed between adjacent bases on the same DNA strand upon exposure to ultraviolet radiation.</text>
</comment>
<evidence type="ECO:0000256" key="6">
    <source>
        <dbReference type="ARBA" id="ARBA00022827"/>
    </source>
</evidence>
<evidence type="ECO:0000256" key="5">
    <source>
        <dbReference type="ARBA" id="ARBA00022630"/>
    </source>
</evidence>
<comment type="caution">
    <text evidence="16">The sequence shown here is derived from an EMBL/GenBank/DDBJ whole genome shotgun (WGS) entry which is preliminary data.</text>
</comment>
<keyword evidence="17" id="KW-1185">Reference proteome</keyword>
<dbReference type="SUPFAM" id="SSF52425">
    <property type="entry name" value="Cryptochrome/photolyase, N-terminal domain"/>
    <property type="match status" value="1"/>
</dbReference>
<evidence type="ECO:0000256" key="3">
    <source>
        <dbReference type="ARBA" id="ARBA00013149"/>
    </source>
</evidence>
<dbReference type="PROSITE" id="PS51645">
    <property type="entry name" value="PHR_CRY_ALPHA_BETA"/>
    <property type="match status" value="1"/>
</dbReference>
<evidence type="ECO:0000256" key="1">
    <source>
        <dbReference type="ARBA" id="ARBA00001932"/>
    </source>
</evidence>
<name>A0A9X1ZGJ2_9GAMM</name>
<comment type="catalytic activity">
    <reaction evidence="9">
        <text>cyclobutadipyrimidine (in DNA) = 2 pyrimidine residues (in DNA).</text>
        <dbReference type="EC" id="4.1.99.3"/>
    </reaction>
</comment>
<evidence type="ECO:0000256" key="9">
    <source>
        <dbReference type="ARBA" id="ARBA00033999"/>
    </source>
</evidence>
<dbReference type="EMBL" id="JAKIKP010000001">
    <property type="protein sequence ID" value="MCL1141293.1"/>
    <property type="molecule type" value="Genomic_DNA"/>
</dbReference>
<dbReference type="PRINTS" id="PR00147">
    <property type="entry name" value="DNAPHOTLYASE"/>
</dbReference>
<feature type="binding site" evidence="12">
    <location>
        <begin position="279"/>
        <end position="286"/>
    </location>
    <ligand>
        <name>FAD</name>
        <dbReference type="ChEBI" id="CHEBI:57692"/>
    </ligand>
</feature>
<dbReference type="InterPro" id="IPR006050">
    <property type="entry name" value="DNA_photolyase_N"/>
</dbReference>
<feature type="domain" description="Photolyase/cryptochrome alpha/beta" evidence="15">
    <location>
        <begin position="2"/>
        <end position="135"/>
    </location>
</feature>
<evidence type="ECO:0000313" key="17">
    <source>
        <dbReference type="Proteomes" id="UP001139333"/>
    </source>
</evidence>
<evidence type="ECO:0000256" key="10">
    <source>
        <dbReference type="ARBA" id="ARBA00059220"/>
    </source>
</evidence>
<dbReference type="EC" id="4.1.99.3" evidence="3"/>
<protein>
    <recommendedName>
        <fullName evidence="4">Deoxyribodipyrimidine photo-lyase</fullName>
        <ecNumber evidence="3">4.1.99.3</ecNumber>
    </recommendedName>
    <alternativeName>
        <fullName evidence="8">DNA photolyase</fullName>
    </alternativeName>
    <alternativeName>
        <fullName evidence="11">Photoreactivating enzyme</fullName>
    </alternativeName>
</protein>
<evidence type="ECO:0000256" key="2">
    <source>
        <dbReference type="ARBA" id="ARBA00005862"/>
    </source>
</evidence>
<evidence type="ECO:0000313" key="16">
    <source>
        <dbReference type="EMBL" id="MCL1141293.1"/>
    </source>
</evidence>
<dbReference type="Gene3D" id="3.40.50.620">
    <property type="entry name" value="HUPs"/>
    <property type="match status" value="1"/>
</dbReference>
<dbReference type="AlphaFoldDB" id="A0A9X1ZGJ2"/>
<feature type="binding site" evidence="12">
    <location>
        <begin position="237"/>
        <end position="241"/>
    </location>
    <ligand>
        <name>FAD</name>
        <dbReference type="ChEBI" id="CHEBI:57692"/>
    </ligand>
</feature>
<organism evidence="16 17">
    <name type="scientific">Shewanella gaetbuli</name>
    <dbReference type="NCBI Taxonomy" id="220752"/>
    <lineage>
        <taxon>Bacteria</taxon>
        <taxon>Pseudomonadati</taxon>
        <taxon>Pseudomonadota</taxon>
        <taxon>Gammaproteobacteria</taxon>
        <taxon>Alteromonadales</taxon>
        <taxon>Shewanellaceae</taxon>
        <taxon>Shewanella</taxon>
    </lineage>
</organism>
<proteinExistence type="inferred from homology"/>
<evidence type="ECO:0000256" key="11">
    <source>
        <dbReference type="ARBA" id="ARBA00083107"/>
    </source>
</evidence>
<feature type="site" description="Electron transfer via tryptophanyl radical" evidence="13">
    <location>
        <position position="387"/>
    </location>
</feature>
<accession>A0A9X1ZGJ2</accession>
<dbReference type="Gene3D" id="1.10.579.10">
    <property type="entry name" value="DNA Cyclobutane Dipyrimidine Photolyase, subunit A, domain 3"/>
    <property type="match status" value="1"/>
</dbReference>
<dbReference type="FunFam" id="1.10.579.10:FF:000003">
    <property type="entry name" value="Deoxyribodipyrimidine photo-lyase"/>
    <property type="match status" value="1"/>
</dbReference>
<dbReference type="PANTHER" id="PTHR11455">
    <property type="entry name" value="CRYPTOCHROME"/>
    <property type="match status" value="1"/>
</dbReference>
<comment type="similarity">
    <text evidence="2">Belongs to the DNA photolyase class-1 family.</text>
</comment>
<dbReference type="NCBIfam" id="NF007955">
    <property type="entry name" value="PRK10674.1"/>
    <property type="match status" value="1"/>
</dbReference>
<comment type="cofactor">
    <cofactor evidence="1">
        <name>(6R)-5,10-methylene-5,6,7,8-tetrahydrofolate</name>
        <dbReference type="ChEBI" id="CHEBI:15636"/>
    </cofactor>
</comment>
<dbReference type="Pfam" id="PF00875">
    <property type="entry name" value="DNA_photolyase"/>
    <property type="match status" value="1"/>
</dbReference>
<dbReference type="PANTHER" id="PTHR11455:SF9">
    <property type="entry name" value="CRYPTOCHROME CIRCADIAN CLOCK 5 ISOFORM X1"/>
    <property type="match status" value="1"/>
</dbReference>